<reference evidence="5 6" key="1">
    <citation type="submission" date="2019-09" db="EMBL/GenBank/DDBJ databases">
        <title>Sulfurimonas gotlandica sp. nov., a chemoautotrophic and psychrotolerant epsilonproteobacterium isolated from a pelagic redoxcline, and an emended description of the genus Sulfurimonas.</title>
        <authorList>
            <person name="Wang S."/>
            <person name="Jiang L."/>
            <person name="Shao S."/>
        </authorList>
    </citation>
    <scope>NUCLEOTIDE SEQUENCE [LARGE SCALE GENOMIC DNA]</scope>
    <source>
        <strain evidence="5 6">GYSZ_1</strain>
    </source>
</reference>
<evidence type="ECO:0000313" key="5">
    <source>
        <dbReference type="EMBL" id="QFR49401.1"/>
    </source>
</evidence>
<dbReference type="EMBL" id="CP043617">
    <property type="protein sequence ID" value="QFR49401.1"/>
    <property type="molecule type" value="Genomic_DNA"/>
</dbReference>
<evidence type="ECO:0000313" key="6">
    <source>
        <dbReference type="Proteomes" id="UP000326944"/>
    </source>
</evidence>
<dbReference type="InterPro" id="IPR022000">
    <property type="entry name" value="Min27-like_integrase_DNA_bind"/>
</dbReference>
<feature type="domain" description="Tyr recombinase" evidence="4">
    <location>
        <begin position="176"/>
        <end position="363"/>
    </location>
</feature>
<dbReference type="GO" id="GO:0006310">
    <property type="term" value="P:DNA recombination"/>
    <property type="evidence" value="ECO:0007669"/>
    <property type="project" value="UniProtKB-KW"/>
</dbReference>
<dbReference type="Pfam" id="PF12167">
    <property type="entry name" value="Arm-DNA-bind_2"/>
    <property type="match status" value="1"/>
</dbReference>
<dbReference type="SUPFAM" id="SSF56349">
    <property type="entry name" value="DNA breaking-rejoining enzymes"/>
    <property type="match status" value="1"/>
</dbReference>
<name>A0A5P8P1A8_9BACT</name>
<dbReference type="InterPro" id="IPR050090">
    <property type="entry name" value="Tyrosine_recombinase_XerCD"/>
</dbReference>
<dbReference type="InterPro" id="IPR010998">
    <property type="entry name" value="Integrase_recombinase_N"/>
</dbReference>
<dbReference type="Gene3D" id="1.10.150.130">
    <property type="match status" value="1"/>
</dbReference>
<proteinExistence type="inferred from homology"/>
<dbReference type="PANTHER" id="PTHR30349:SF64">
    <property type="entry name" value="PROPHAGE INTEGRASE INTD-RELATED"/>
    <property type="match status" value="1"/>
</dbReference>
<evidence type="ECO:0000259" key="4">
    <source>
        <dbReference type="PROSITE" id="PS51898"/>
    </source>
</evidence>
<dbReference type="CDD" id="cd01189">
    <property type="entry name" value="INT_ICEBs1_C_like"/>
    <property type="match status" value="1"/>
</dbReference>
<sequence>MKPIKSTGSQKGAKMISFFNRNGKLYVQFDVNGKRYQRSTKLEDTPKNRTLVQKEVVPKLQYKIISGEFEKKQKQAYPFSELATKYKMSKEKLKTYRHLRGMVDNKLLPIFGNKDVKEMSRGEIKKFADTLLLDLTPKRTRMILNVLKAILDIAIEYEYISANPADNIKLPKHKPLQMKPFMPDEVQALINGADGWFKNMVAFAFYTGVRQGEMIALNIGDIDFETMTINIDKRIAHGEVDTPKTESSVRKIPIFQPLVPFLKNQLDLCKKEMCFTLFFNPYTKDSFYDSKKLSKYWYELLDKCKLEHRRFYNTRHSFVTNMIRSGQVSILDVSQMVGHKTIEETISTYTKFFPEEHLKVNRNLDPFTDTIADTKLKMR</sequence>
<dbReference type="PROSITE" id="PS51898">
    <property type="entry name" value="TYR_RECOMBINASE"/>
    <property type="match status" value="1"/>
</dbReference>
<evidence type="ECO:0000256" key="1">
    <source>
        <dbReference type="ARBA" id="ARBA00008857"/>
    </source>
</evidence>
<evidence type="ECO:0000256" key="3">
    <source>
        <dbReference type="ARBA" id="ARBA00023172"/>
    </source>
</evidence>
<comment type="similarity">
    <text evidence="1">Belongs to the 'phage' integrase family.</text>
</comment>
<evidence type="ECO:0000256" key="2">
    <source>
        <dbReference type="ARBA" id="ARBA00023125"/>
    </source>
</evidence>
<protein>
    <submittedName>
        <fullName evidence="5">Tyrosine-type recombinase/integrase</fullName>
    </submittedName>
</protein>
<keyword evidence="6" id="KW-1185">Reference proteome</keyword>
<dbReference type="Proteomes" id="UP000326944">
    <property type="component" value="Chromosome"/>
</dbReference>
<dbReference type="KEGG" id="sulg:FJR48_06540"/>
<dbReference type="InterPro" id="IPR011010">
    <property type="entry name" value="DNA_brk_join_enz"/>
</dbReference>
<keyword evidence="3" id="KW-0233">DNA recombination</keyword>
<dbReference type="RefSeq" id="WP_152307344.1">
    <property type="nucleotide sequence ID" value="NZ_CP043617.1"/>
</dbReference>
<dbReference type="Pfam" id="PF00589">
    <property type="entry name" value="Phage_integrase"/>
    <property type="match status" value="1"/>
</dbReference>
<dbReference type="PANTHER" id="PTHR30349">
    <property type="entry name" value="PHAGE INTEGRASE-RELATED"/>
    <property type="match status" value="1"/>
</dbReference>
<dbReference type="Gene3D" id="1.10.443.10">
    <property type="entry name" value="Intergrase catalytic core"/>
    <property type="match status" value="1"/>
</dbReference>
<dbReference type="GO" id="GO:0003677">
    <property type="term" value="F:DNA binding"/>
    <property type="evidence" value="ECO:0007669"/>
    <property type="project" value="UniProtKB-KW"/>
</dbReference>
<accession>A0A5P8P1A8</accession>
<organism evidence="5 6">
    <name type="scientific">Sulfurimonas lithotrophica</name>
    <dbReference type="NCBI Taxonomy" id="2590022"/>
    <lineage>
        <taxon>Bacteria</taxon>
        <taxon>Pseudomonadati</taxon>
        <taxon>Campylobacterota</taxon>
        <taxon>Epsilonproteobacteria</taxon>
        <taxon>Campylobacterales</taxon>
        <taxon>Sulfurimonadaceae</taxon>
        <taxon>Sulfurimonas</taxon>
    </lineage>
</organism>
<dbReference type="InterPro" id="IPR013762">
    <property type="entry name" value="Integrase-like_cat_sf"/>
</dbReference>
<dbReference type="AlphaFoldDB" id="A0A5P8P1A8"/>
<dbReference type="OrthoDB" id="5391994at2"/>
<dbReference type="InterPro" id="IPR002104">
    <property type="entry name" value="Integrase_catalytic"/>
</dbReference>
<keyword evidence="2" id="KW-0238">DNA-binding</keyword>
<gene>
    <name evidence="5" type="ORF">FJR48_06540</name>
</gene>
<dbReference type="GO" id="GO:0015074">
    <property type="term" value="P:DNA integration"/>
    <property type="evidence" value="ECO:0007669"/>
    <property type="project" value="InterPro"/>
</dbReference>